<dbReference type="Gene3D" id="3.30.300.30">
    <property type="match status" value="1"/>
</dbReference>
<keyword evidence="3" id="KW-0436">Ligase</keyword>
<feature type="domain" description="AMP-dependent synthetase/ligase" evidence="1">
    <location>
        <begin position="48"/>
        <end position="445"/>
    </location>
</feature>
<dbReference type="PANTHER" id="PTHR24096">
    <property type="entry name" value="LONG-CHAIN-FATTY-ACID--COA LIGASE"/>
    <property type="match status" value="1"/>
</dbReference>
<protein>
    <submittedName>
        <fullName evidence="3">3-[(3aS,4S,7aS)-7a-methyl-1, 5-dioxo-octahydro-1H-inden-4-yl]propanoyl:CoA ligase</fullName>
    </submittedName>
</protein>
<dbReference type="InterPro" id="IPR025110">
    <property type="entry name" value="AMP-bd_C"/>
</dbReference>
<dbReference type="Proteomes" id="UP000827549">
    <property type="component" value="Chromosome 2"/>
</dbReference>
<dbReference type="PANTHER" id="PTHR24096:SF393">
    <property type="entry name" value="LIGASE, PUTATIVE-RELATED"/>
    <property type="match status" value="1"/>
</dbReference>
<dbReference type="RefSeq" id="XP_062624353.1">
    <property type="nucleotide sequence ID" value="XM_062768369.1"/>
</dbReference>
<dbReference type="InterPro" id="IPR042099">
    <property type="entry name" value="ANL_N_sf"/>
</dbReference>
<dbReference type="EMBL" id="CP086715">
    <property type="protein sequence ID" value="WOO78321.1"/>
    <property type="molecule type" value="Genomic_DNA"/>
</dbReference>
<organism evidence="3 4">
    <name type="scientific">Vanrija pseudolonga</name>
    <dbReference type="NCBI Taxonomy" id="143232"/>
    <lineage>
        <taxon>Eukaryota</taxon>
        <taxon>Fungi</taxon>
        <taxon>Dikarya</taxon>
        <taxon>Basidiomycota</taxon>
        <taxon>Agaricomycotina</taxon>
        <taxon>Tremellomycetes</taxon>
        <taxon>Trichosporonales</taxon>
        <taxon>Trichosporonaceae</taxon>
        <taxon>Vanrija</taxon>
    </lineage>
</organism>
<dbReference type="Pfam" id="PF00501">
    <property type="entry name" value="AMP-binding"/>
    <property type="match status" value="1"/>
</dbReference>
<dbReference type="GO" id="GO:0019748">
    <property type="term" value="P:secondary metabolic process"/>
    <property type="evidence" value="ECO:0007669"/>
    <property type="project" value="TreeGrafter"/>
</dbReference>
<reference evidence="3" key="1">
    <citation type="submission" date="2023-10" db="EMBL/GenBank/DDBJ databases">
        <authorList>
            <person name="Noh H."/>
        </authorList>
    </citation>
    <scope>NUCLEOTIDE SEQUENCE</scope>
    <source>
        <strain evidence="3">DUCC4014</strain>
    </source>
</reference>
<dbReference type="GeneID" id="87805121"/>
<sequence length="597" mass="64331">MPIKRTMDEVDAILTRPGSLFELTTFQHPCGATVKNYKHSPPNHRAFLEAQLNKFPERIFLSSSNDGPGRQRLTYKQTHDLAIRRAAWLRSKHVGVGTRVALAGQNCNQWVINWVALHYLGAVPVYVNTTLTLEANIHCLALAEPKLVLVDAETAEVFGPVRDQLSVHYVGELWCWESNAKLSPAVRKVVPQIDDSKLTPALLNSVIWGAGLEGLGPASDGCILFTSGTTGLPKAVISTQTAGLHNVISGMASGARALLREGKIDDPSQIPPPAVQPSNLLVVPLFHATGGQAWLMRMLGVGGKLVFMGRWRVPDAIEVIKSEGVNMLGGVPAIPVAIINHPSLPKSQQFVTISYGGAPSPDRLVGDIHKKWPSAMVINGWGMTETSALHAALGGIDLAQHPNSCGRPVPCCEVKIVDQETKQEVAPGAVGVLLARGPNVMTRYLGNPKATRETLDADGWLDTGDMGRQDENGFVYIVDRAKDIIIRGGENISSVEVESALYLDDRIAEAAAVPVPDDKLGELVAALVSLRPGAQATGASLRDAVAHKLRRHARPVIVVIHNELIPRNGNGKVIKTDCKEIVIAAWEKEKNAPRAKL</sequence>
<evidence type="ECO:0000313" key="4">
    <source>
        <dbReference type="Proteomes" id="UP000827549"/>
    </source>
</evidence>
<dbReference type="InterPro" id="IPR020845">
    <property type="entry name" value="AMP-binding_CS"/>
</dbReference>
<dbReference type="AlphaFoldDB" id="A0AAF0Y5U8"/>
<dbReference type="PROSITE" id="PS00455">
    <property type="entry name" value="AMP_BINDING"/>
    <property type="match status" value="1"/>
</dbReference>
<feature type="domain" description="AMP-binding enzyme C-terminal" evidence="2">
    <location>
        <begin position="496"/>
        <end position="572"/>
    </location>
</feature>
<evidence type="ECO:0000259" key="2">
    <source>
        <dbReference type="Pfam" id="PF13193"/>
    </source>
</evidence>
<evidence type="ECO:0000259" key="1">
    <source>
        <dbReference type="Pfam" id="PF00501"/>
    </source>
</evidence>
<dbReference type="SUPFAM" id="SSF56801">
    <property type="entry name" value="Acetyl-CoA synthetase-like"/>
    <property type="match status" value="1"/>
</dbReference>
<gene>
    <name evidence="3" type="primary">fadD3_3</name>
    <name evidence="3" type="ORF">LOC62_02G001868</name>
</gene>
<dbReference type="GO" id="GO:0016405">
    <property type="term" value="F:CoA-ligase activity"/>
    <property type="evidence" value="ECO:0007669"/>
    <property type="project" value="TreeGrafter"/>
</dbReference>
<dbReference type="InterPro" id="IPR000873">
    <property type="entry name" value="AMP-dep_synth/lig_dom"/>
</dbReference>
<evidence type="ECO:0000313" key="3">
    <source>
        <dbReference type="EMBL" id="WOO78321.1"/>
    </source>
</evidence>
<proteinExistence type="predicted"/>
<dbReference type="Pfam" id="PF13193">
    <property type="entry name" value="AMP-binding_C"/>
    <property type="match status" value="1"/>
</dbReference>
<name>A0AAF0Y5U8_9TREE</name>
<dbReference type="Gene3D" id="3.40.50.12780">
    <property type="entry name" value="N-terminal domain of ligase-like"/>
    <property type="match status" value="1"/>
</dbReference>
<accession>A0AAF0Y5U8</accession>
<dbReference type="InterPro" id="IPR045851">
    <property type="entry name" value="AMP-bd_C_sf"/>
</dbReference>
<keyword evidence="4" id="KW-1185">Reference proteome</keyword>